<keyword evidence="4" id="KW-0677">Repeat</keyword>
<evidence type="ECO:0000256" key="9">
    <source>
        <dbReference type="SAM" id="MobiDB-lite"/>
    </source>
</evidence>
<keyword evidence="12" id="KW-1185">Reference proteome</keyword>
<evidence type="ECO:0000256" key="7">
    <source>
        <dbReference type="ARBA" id="ARBA00023180"/>
    </source>
</evidence>
<sequence>MLVQLPAACTTIMNKNTPLHVSSVSAQVRCVSVAAVTLLLGQAQAPAVTLELWSTTDDFLQPLFYLIKGIVRRLDKKLVVFSPRYLLVDGRDVGCRGVEDENSECRQNCTNHGRYCAAPTRPDDPSLAARISGADIVEETLRRLCVWVVYGKTGGRNQLHFWNYISDSGFSQCQEDSNKPFGKNCTYSIMNRLGIGTHFIERCMNHTHGLEADVDNPYLDEQLAGGKPLTVQRIPVLKINEFWYSEAGAPSTGRIFRAICANFPKDEQPVACDFCKDCTDVRYCLWFLQCDGTTFAEYAASTLVGFPTQQNNPQDGNLSRSNLKSILTPIHHRRKATSNMPGPYKLATNHKPREHHKRKCDSTDHKERSQGETGNSRNGPLAMSVLINVYFACRDWQAQLVWKEILKERVSTRCHQEINSKR</sequence>
<protein>
    <submittedName>
        <fullName evidence="11">Vacuolar-sorting receptor</fullName>
    </submittedName>
</protein>
<evidence type="ECO:0000313" key="12">
    <source>
        <dbReference type="Proteomes" id="UP001153069"/>
    </source>
</evidence>
<gene>
    <name evidence="11" type="ORF">SEMRO_1122_G243570.1</name>
</gene>
<evidence type="ECO:0000313" key="11">
    <source>
        <dbReference type="EMBL" id="CAB9520642.1"/>
    </source>
</evidence>
<dbReference type="OrthoDB" id="10045365at2759"/>
<reference evidence="11" key="1">
    <citation type="submission" date="2020-06" db="EMBL/GenBank/DDBJ databases">
        <authorList>
            <consortium name="Plant Systems Biology data submission"/>
        </authorList>
    </citation>
    <scope>NUCLEOTIDE SEQUENCE</scope>
    <source>
        <strain evidence="11">D6</strain>
    </source>
</reference>
<evidence type="ECO:0000259" key="10">
    <source>
        <dbReference type="Pfam" id="PF25011"/>
    </source>
</evidence>
<dbReference type="AlphaFoldDB" id="A0A9N8EFL1"/>
<dbReference type="EMBL" id="CAICTM010001120">
    <property type="protein sequence ID" value="CAB9520642.1"/>
    <property type="molecule type" value="Genomic_DNA"/>
</dbReference>
<dbReference type="Pfam" id="PF25011">
    <property type="entry name" value="VSR_TRX"/>
    <property type="match status" value="1"/>
</dbReference>
<proteinExistence type="predicted"/>
<feature type="compositionally biased region" description="Basic and acidic residues" evidence="9">
    <location>
        <begin position="360"/>
        <end position="370"/>
    </location>
</feature>
<evidence type="ECO:0000256" key="8">
    <source>
        <dbReference type="ARBA" id="ARBA00037847"/>
    </source>
</evidence>
<evidence type="ECO:0000256" key="4">
    <source>
        <dbReference type="ARBA" id="ARBA00022737"/>
    </source>
</evidence>
<evidence type="ECO:0000256" key="2">
    <source>
        <dbReference type="ARBA" id="ARBA00022692"/>
    </source>
</evidence>
<evidence type="ECO:0000256" key="5">
    <source>
        <dbReference type="ARBA" id="ARBA00022989"/>
    </source>
</evidence>
<feature type="region of interest" description="Disordered" evidence="9">
    <location>
        <begin position="334"/>
        <end position="378"/>
    </location>
</feature>
<keyword evidence="2" id="KW-0812">Transmembrane</keyword>
<feature type="compositionally biased region" description="Basic residues" evidence="9">
    <location>
        <begin position="348"/>
        <end position="359"/>
    </location>
</feature>
<evidence type="ECO:0000256" key="6">
    <source>
        <dbReference type="ARBA" id="ARBA00023136"/>
    </source>
</evidence>
<keyword evidence="7" id="KW-0325">Glycoprotein</keyword>
<dbReference type="InterPro" id="IPR056858">
    <property type="entry name" value="VSR_TRX"/>
</dbReference>
<keyword evidence="5" id="KW-1133">Transmembrane helix</keyword>
<name>A0A9N8EFL1_9STRA</name>
<keyword evidence="6" id="KW-0472">Membrane</keyword>
<evidence type="ECO:0000256" key="3">
    <source>
        <dbReference type="ARBA" id="ARBA00022729"/>
    </source>
</evidence>
<feature type="domain" description="Vacuolar sorting receptor thioredoxin-like" evidence="10">
    <location>
        <begin position="67"/>
        <end position="260"/>
    </location>
</feature>
<dbReference type="GO" id="GO:0016020">
    <property type="term" value="C:membrane"/>
    <property type="evidence" value="ECO:0007669"/>
    <property type="project" value="UniProtKB-SubCell"/>
</dbReference>
<dbReference type="Proteomes" id="UP001153069">
    <property type="component" value="Unassembled WGS sequence"/>
</dbReference>
<evidence type="ECO:0000256" key="1">
    <source>
        <dbReference type="ARBA" id="ARBA00004479"/>
    </source>
</evidence>
<comment type="subcellular location">
    <subcellularLocation>
        <location evidence="8">Endomembrane system</location>
        <topology evidence="8">Single-pass membrane protein</topology>
    </subcellularLocation>
    <subcellularLocation>
        <location evidence="1">Membrane</location>
        <topology evidence="1">Single-pass type I membrane protein</topology>
    </subcellularLocation>
</comment>
<accession>A0A9N8EFL1</accession>
<keyword evidence="11" id="KW-0675">Receptor</keyword>
<organism evidence="11 12">
    <name type="scientific">Seminavis robusta</name>
    <dbReference type="NCBI Taxonomy" id="568900"/>
    <lineage>
        <taxon>Eukaryota</taxon>
        <taxon>Sar</taxon>
        <taxon>Stramenopiles</taxon>
        <taxon>Ochrophyta</taxon>
        <taxon>Bacillariophyta</taxon>
        <taxon>Bacillariophyceae</taxon>
        <taxon>Bacillariophycidae</taxon>
        <taxon>Naviculales</taxon>
        <taxon>Naviculaceae</taxon>
        <taxon>Seminavis</taxon>
    </lineage>
</organism>
<dbReference type="GO" id="GO:0012505">
    <property type="term" value="C:endomembrane system"/>
    <property type="evidence" value="ECO:0007669"/>
    <property type="project" value="UniProtKB-SubCell"/>
</dbReference>
<keyword evidence="3" id="KW-0732">Signal</keyword>
<comment type="caution">
    <text evidence="11">The sequence shown here is derived from an EMBL/GenBank/DDBJ whole genome shotgun (WGS) entry which is preliminary data.</text>
</comment>
<dbReference type="PANTHER" id="PTHR22702">
    <property type="entry name" value="PROTEASE-ASSOCIATED DOMAIN-CONTAINING PROTEIN"/>
    <property type="match status" value="1"/>
</dbReference>
<dbReference type="PANTHER" id="PTHR22702:SF1">
    <property type="entry name" value="PROTEASE-ASSOCIATED DOMAIN-CONTAINING PROTEIN 1"/>
    <property type="match status" value="1"/>
</dbReference>